<comment type="similarity">
    <text evidence="7">Belongs to the binding-protein-dependent transport system permease family.</text>
</comment>
<dbReference type="RefSeq" id="WP_122229511.1">
    <property type="nucleotide sequence ID" value="NZ_RDQO01000003.1"/>
</dbReference>
<feature type="transmembrane region" description="Helical" evidence="7">
    <location>
        <begin position="313"/>
        <end position="332"/>
    </location>
</feature>
<evidence type="ECO:0000313" key="10">
    <source>
        <dbReference type="Proteomes" id="UP000278006"/>
    </source>
</evidence>
<dbReference type="GO" id="GO:0055085">
    <property type="term" value="P:transmembrane transport"/>
    <property type="evidence" value="ECO:0007669"/>
    <property type="project" value="InterPro"/>
</dbReference>
<evidence type="ECO:0000256" key="3">
    <source>
        <dbReference type="ARBA" id="ARBA00022475"/>
    </source>
</evidence>
<feature type="transmembrane region" description="Helical" evidence="7">
    <location>
        <begin position="9"/>
        <end position="30"/>
    </location>
</feature>
<dbReference type="GO" id="GO:0005886">
    <property type="term" value="C:plasma membrane"/>
    <property type="evidence" value="ECO:0007669"/>
    <property type="project" value="UniProtKB-SubCell"/>
</dbReference>
<evidence type="ECO:0000256" key="1">
    <source>
        <dbReference type="ARBA" id="ARBA00004651"/>
    </source>
</evidence>
<dbReference type="CDD" id="cd06261">
    <property type="entry name" value="TM_PBP2"/>
    <property type="match status" value="1"/>
</dbReference>
<dbReference type="Proteomes" id="UP000278006">
    <property type="component" value="Unassembled WGS sequence"/>
</dbReference>
<dbReference type="SUPFAM" id="SSF161098">
    <property type="entry name" value="MetI-like"/>
    <property type="match status" value="1"/>
</dbReference>
<evidence type="ECO:0000256" key="7">
    <source>
        <dbReference type="RuleBase" id="RU363032"/>
    </source>
</evidence>
<keyword evidence="4 7" id="KW-0812">Transmembrane</keyword>
<dbReference type="InterPro" id="IPR000515">
    <property type="entry name" value="MetI-like"/>
</dbReference>
<gene>
    <name evidence="9" type="ORF">D8I35_11900</name>
</gene>
<reference evidence="9 10" key="1">
    <citation type="submission" date="2018-10" db="EMBL/GenBank/DDBJ databases">
        <title>Draft genome of Cortibacter populi DSM10536.</title>
        <authorList>
            <person name="Bernier A.-M."/>
            <person name="Bernard K."/>
        </authorList>
    </citation>
    <scope>NUCLEOTIDE SEQUENCE [LARGE SCALE GENOMIC DNA]</scope>
    <source>
        <strain evidence="9 10">DSM 105136</strain>
    </source>
</reference>
<keyword evidence="3" id="KW-1003">Cell membrane</keyword>
<feature type="domain" description="ABC transmembrane type-1" evidence="8">
    <location>
        <begin position="117"/>
        <end position="332"/>
    </location>
</feature>
<feature type="transmembrane region" description="Helical" evidence="7">
    <location>
        <begin position="152"/>
        <end position="177"/>
    </location>
</feature>
<dbReference type="EMBL" id="RDQO01000003">
    <property type="protein sequence ID" value="RMX05850.1"/>
    <property type="molecule type" value="Genomic_DNA"/>
</dbReference>
<evidence type="ECO:0000256" key="6">
    <source>
        <dbReference type="ARBA" id="ARBA00023136"/>
    </source>
</evidence>
<comment type="subcellular location">
    <subcellularLocation>
        <location evidence="1 7">Cell membrane</location>
        <topology evidence="1 7">Multi-pass membrane protein</topology>
    </subcellularLocation>
</comment>
<organism evidence="9 10">
    <name type="scientific">Corticibacter populi</name>
    <dbReference type="NCBI Taxonomy" id="1550736"/>
    <lineage>
        <taxon>Bacteria</taxon>
        <taxon>Pseudomonadati</taxon>
        <taxon>Pseudomonadota</taxon>
        <taxon>Betaproteobacteria</taxon>
        <taxon>Burkholderiales</taxon>
        <taxon>Comamonadaceae</taxon>
        <taxon>Corticibacter</taxon>
    </lineage>
</organism>
<dbReference type="PROSITE" id="PS50928">
    <property type="entry name" value="ABC_TM1"/>
    <property type="match status" value="1"/>
</dbReference>
<keyword evidence="6 7" id="KW-0472">Membrane</keyword>
<feature type="transmembrane region" description="Helical" evidence="7">
    <location>
        <begin position="208"/>
        <end position="231"/>
    </location>
</feature>
<evidence type="ECO:0000259" key="8">
    <source>
        <dbReference type="PROSITE" id="PS50928"/>
    </source>
</evidence>
<dbReference type="OrthoDB" id="9803623at2"/>
<comment type="caution">
    <text evidence="9">The sequence shown here is derived from an EMBL/GenBank/DDBJ whole genome shotgun (WGS) entry which is preliminary data.</text>
</comment>
<sequence length="350" mass="38186">MPSYILKRLLAMIPTLFGVVTLSFLVTQFVPGGPIEQIMLELQGGGAQSEAAATGPGSYDASSGISPQQIDALRQQYGFDKPLGQRYLEMLAKYARLDLGMSHFHQERVRDLLLSRLPVSLSLALWTVLIAYLVSIPLGIAKAVHAGSRFDLATSLVVIVGYSIPGFVMGILLLLLFGGGVLPPLFPLRGLTSDDWETLSLAGKLLDYLWHMALPVASMAVGSFAIATMLTKNTFMDEFRRQYVLTARAKGLSSNAVLYRHVLRNAMLPLVTGFSNVFVALLFSGSLLIETMFSLNGVGLLSFEAIMRRDYPVVLGSIYLFTIVGLLIKLAVDIGYTFIDPRIKFDALEG</sequence>
<dbReference type="InterPro" id="IPR035906">
    <property type="entry name" value="MetI-like_sf"/>
</dbReference>
<keyword evidence="10" id="KW-1185">Reference proteome</keyword>
<dbReference type="PANTHER" id="PTHR30465">
    <property type="entry name" value="INNER MEMBRANE ABC TRANSPORTER"/>
    <property type="match status" value="1"/>
</dbReference>
<evidence type="ECO:0000313" key="9">
    <source>
        <dbReference type="EMBL" id="RMX05850.1"/>
    </source>
</evidence>
<accession>A0A3M6QS30</accession>
<evidence type="ECO:0000256" key="2">
    <source>
        <dbReference type="ARBA" id="ARBA00022448"/>
    </source>
</evidence>
<dbReference type="Pfam" id="PF00528">
    <property type="entry name" value="BPD_transp_1"/>
    <property type="match status" value="1"/>
</dbReference>
<dbReference type="Gene3D" id="1.10.3720.10">
    <property type="entry name" value="MetI-like"/>
    <property type="match status" value="1"/>
</dbReference>
<proteinExistence type="inferred from homology"/>
<evidence type="ECO:0000256" key="4">
    <source>
        <dbReference type="ARBA" id="ARBA00022692"/>
    </source>
</evidence>
<feature type="transmembrane region" description="Helical" evidence="7">
    <location>
        <begin position="268"/>
        <end position="293"/>
    </location>
</feature>
<protein>
    <submittedName>
        <fullName evidence="9">ABC transporter permease subunit</fullName>
    </submittedName>
</protein>
<dbReference type="AlphaFoldDB" id="A0A3M6QS30"/>
<keyword evidence="2 7" id="KW-0813">Transport</keyword>
<keyword evidence="5 7" id="KW-1133">Transmembrane helix</keyword>
<name>A0A3M6QS30_9BURK</name>
<evidence type="ECO:0000256" key="5">
    <source>
        <dbReference type="ARBA" id="ARBA00022989"/>
    </source>
</evidence>
<feature type="transmembrane region" description="Helical" evidence="7">
    <location>
        <begin position="119"/>
        <end position="140"/>
    </location>
</feature>
<dbReference type="GO" id="GO:0042884">
    <property type="term" value="P:microcin transport"/>
    <property type="evidence" value="ECO:0007669"/>
    <property type="project" value="TreeGrafter"/>
</dbReference>
<dbReference type="PANTHER" id="PTHR30465:SF66">
    <property type="entry name" value="INNER MEMBRANE ABC TRANSPORTER PERMEASE PROTEIN YEJB"/>
    <property type="match status" value="1"/>
</dbReference>